<keyword evidence="2" id="KW-1133">Transmembrane helix</keyword>
<keyword evidence="5" id="KW-1185">Reference proteome</keyword>
<protein>
    <submittedName>
        <fullName evidence="4">PH domain-containing protein</fullName>
    </submittedName>
</protein>
<reference evidence="5" key="1">
    <citation type="journal article" date="2019" name="Int. J. Syst. Evol. Microbiol.">
        <title>The Global Catalogue of Microorganisms (GCM) 10K type strain sequencing project: providing services to taxonomists for standard genome sequencing and annotation.</title>
        <authorList>
            <consortium name="The Broad Institute Genomics Platform"/>
            <consortium name="The Broad Institute Genome Sequencing Center for Infectious Disease"/>
            <person name="Wu L."/>
            <person name="Ma J."/>
        </authorList>
    </citation>
    <scope>NUCLEOTIDE SEQUENCE [LARGE SCALE GENOMIC DNA]</scope>
    <source>
        <strain evidence="5">IBRC-M 10908</strain>
    </source>
</reference>
<comment type="caution">
    <text evidence="4">The sequence shown here is derived from an EMBL/GenBank/DDBJ whole genome shotgun (WGS) entry which is preliminary data.</text>
</comment>
<evidence type="ECO:0000259" key="3">
    <source>
        <dbReference type="Pfam" id="PF03703"/>
    </source>
</evidence>
<feature type="region of interest" description="Disordered" evidence="1">
    <location>
        <begin position="215"/>
        <end position="240"/>
    </location>
</feature>
<evidence type="ECO:0000256" key="2">
    <source>
        <dbReference type="SAM" id="Phobius"/>
    </source>
</evidence>
<dbReference type="EMBL" id="JBHSDK010000061">
    <property type="protein sequence ID" value="MFC4337979.1"/>
    <property type="molecule type" value="Genomic_DNA"/>
</dbReference>
<feature type="transmembrane region" description="Helical" evidence="2">
    <location>
        <begin position="262"/>
        <end position="281"/>
    </location>
</feature>
<feature type="transmembrane region" description="Helical" evidence="2">
    <location>
        <begin position="69"/>
        <end position="89"/>
    </location>
</feature>
<dbReference type="PIRSF" id="PIRSF026631">
    <property type="entry name" value="UCP026631"/>
    <property type="match status" value="1"/>
</dbReference>
<evidence type="ECO:0000313" key="5">
    <source>
        <dbReference type="Proteomes" id="UP001595823"/>
    </source>
</evidence>
<evidence type="ECO:0000256" key="1">
    <source>
        <dbReference type="SAM" id="MobiDB-lite"/>
    </source>
</evidence>
<feature type="compositionally biased region" description="Acidic residues" evidence="1">
    <location>
        <begin position="224"/>
        <end position="239"/>
    </location>
</feature>
<proteinExistence type="predicted"/>
<dbReference type="Pfam" id="PF03703">
    <property type="entry name" value="bPH_2"/>
    <property type="match status" value="3"/>
</dbReference>
<gene>
    <name evidence="4" type="ORF">ACFPET_22560</name>
</gene>
<feature type="domain" description="YdbS-like PH" evidence="3">
    <location>
        <begin position="316"/>
        <end position="371"/>
    </location>
</feature>
<sequence>MSENPEHATPQEPNPAATEAPRTDPAEAVATPHAAPEGDPTASDAEESASGVAAWAGGERKRLHPLTPFLKIPQFFIPVLTYIVINLPFGQEPDFNFYIGLATAGLTVIGGFVSWFFTGYRVDLGSESGPDEPARSRSGPELQIIEGVLTRKRRSIPLSRLQSVEIAQPLLARFFGLAQLNLEVAGSSSTEAPLEFLTLPQATALRKRLISLSRKQKRENAGDTADEGDGGPASEEQEESPVWPIAAGVDNRTAGAAALSSVPFFGVLLVLSLAILAVGIVGDSTSAVVVSLVGIGGSVGMWGFSWFYTANAYWDFTLGRQDDDLRTRRGLLQKYASTIPLNRVTALRVTRPFLWRPFHWRKVDVATASSSLQGAVGGTLLYAADPEEADWVSAHGLPAVDFRDVDLRARPRRVWWRTPFTFRIRSCGLNPTAFVVREGVFPETTTFVPYARIQEVRVSQGPIQRLQEVATVHVRIAGSLTFDAVARHRDAAEAVVMARQLRLRADAAADAETPRLG</sequence>
<dbReference type="PANTHER" id="PTHR34473:SF2">
    <property type="entry name" value="UPF0699 TRANSMEMBRANE PROTEIN YDBT"/>
    <property type="match status" value="1"/>
</dbReference>
<name>A0ABV8U4B9_9ACTN</name>
<feature type="region of interest" description="Disordered" evidence="1">
    <location>
        <begin position="1"/>
        <end position="52"/>
    </location>
</feature>
<keyword evidence="2" id="KW-0472">Membrane</keyword>
<feature type="domain" description="YdbS-like PH" evidence="3">
    <location>
        <begin position="141"/>
        <end position="208"/>
    </location>
</feature>
<feature type="transmembrane region" description="Helical" evidence="2">
    <location>
        <begin position="95"/>
        <end position="117"/>
    </location>
</feature>
<dbReference type="RefSeq" id="WP_380625516.1">
    <property type="nucleotide sequence ID" value="NZ_JBHSDK010000061.1"/>
</dbReference>
<accession>A0ABV8U4B9</accession>
<feature type="transmembrane region" description="Helical" evidence="2">
    <location>
        <begin position="287"/>
        <end position="308"/>
    </location>
</feature>
<dbReference type="InterPro" id="IPR014529">
    <property type="entry name" value="UCP026631"/>
</dbReference>
<feature type="domain" description="YdbS-like PH" evidence="3">
    <location>
        <begin position="431"/>
        <end position="495"/>
    </location>
</feature>
<dbReference type="InterPro" id="IPR005182">
    <property type="entry name" value="YdbS-like_PH"/>
</dbReference>
<organism evidence="4 5">
    <name type="scientific">Salininema proteolyticum</name>
    <dbReference type="NCBI Taxonomy" id="1607685"/>
    <lineage>
        <taxon>Bacteria</taxon>
        <taxon>Bacillati</taxon>
        <taxon>Actinomycetota</taxon>
        <taxon>Actinomycetes</taxon>
        <taxon>Glycomycetales</taxon>
        <taxon>Glycomycetaceae</taxon>
        <taxon>Salininema</taxon>
    </lineage>
</organism>
<dbReference type="Proteomes" id="UP001595823">
    <property type="component" value="Unassembled WGS sequence"/>
</dbReference>
<keyword evidence="2" id="KW-0812">Transmembrane</keyword>
<evidence type="ECO:0000313" key="4">
    <source>
        <dbReference type="EMBL" id="MFC4337979.1"/>
    </source>
</evidence>
<dbReference type="PANTHER" id="PTHR34473">
    <property type="entry name" value="UPF0699 TRANSMEMBRANE PROTEIN YDBS"/>
    <property type="match status" value="1"/>
</dbReference>